<name>A0AAD4KPZ9_9EURO</name>
<dbReference type="GeneID" id="70246708"/>
<dbReference type="EMBL" id="JAJTJA010000007">
    <property type="protein sequence ID" value="KAH8696610.1"/>
    <property type="molecule type" value="Genomic_DNA"/>
</dbReference>
<sequence>MSTSHLDKAFSKISSKLIHPVNMEYIQGEKLRNLLGDIQLSRDKISWTPSYCLDVYIRIHSIVDLSINQIY</sequence>
<protein>
    <submittedName>
        <fullName evidence="1">Uncharacterized protein</fullName>
    </submittedName>
</protein>
<reference evidence="1" key="1">
    <citation type="submission" date="2021-12" db="EMBL/GenBank/DDBJ databases">
        <title>Convergent genome expansion in fungi linked to evolution of root-endophyte symbiosis.</title>
        <authorList>
            <consortium name="DOE Joint Genome Institute"/>
            <person name="Ke Y.-H."/>
            <person name="Bonito G."/>
            <person name="Liao H.-L."/>
            <person name="Looney B."/>
            <person name="Rojas-Flechas A."/>
            <person name="Nash J."/>
            <person name="Hameed K."/>
            <person name="Schadt C."/>
            <person name="Martin F."/>
            <person name="Crous P.W."/>
            <person name="Miettinen O."/>
            <person name="Magnuson J.K."/>
            <person name="Labbe J."/>
            <person name="Jacobson D."/>
            <person name="Doktycz M.J."/>
            <person name="Veneault-Fourrey C."/>
            <person name="Kuo A."/>
            <person name="Mondo S."/>
            <person name="Calhoun S."/>
            <person name="Riley R."/>
            <person name="Ohm R."/>
            <person name="LaButti K."/>
            <person name="Andreopoulos B."/>
            <person name="Pangilinan J."/>
            <person name="Nolan M."/>
            <person name="Tritt A."/>
            <person name="Clum A."/>
            <person name="Lipzen A."/>
            <person name="Daum C."/>
            <person name="Barry K."/>
            <person name="Grigoriev I.V."/>
            <person name="Vilgalys R."/>
        </authorList>
    </citation>
    <scope>NUCLEOTIDE SEQUENCE</scope>
    <source>
        <strain evidence="1">PMI_201</strain>
    </source>
</reference>
<dbReference type="Proteomes" id="UP001201262">
    <property type="component" value="Unassembled WGS sequence"/>
</dbReference>
<evidence type="ECO:0000313" key="2">
    <source>
        <dbReference type="Proteomes" id="UP001201262"/>
    </source>
</evidence>
<comment type="caution">
    <text evidence="1">The sequence shown here is derived from an EMBL/GenBank/DDBJ whole genome shotgun (WGS) entry which is preliminary data.</text>
</comment>
<accession>A0AAD4KPZ9</accession>
<gene>
    <name evidence="1" type="ORF">BGW36DRAFT_381319</name>
</gene>
<keyword evidence="2" id="KW-1185">Reference proteome</keyword>
<dbReference type="AlphaFoldDB" id="A0AAD4KPZ9"/>
<evidence type="ECO:0000313" key="1">
    <source>
        <dbReference type="EMBL" id="KAH8696610.1"/>
    </source>
</evidence>
<proteinExistence type="predicted"/>
<organism evidence="1 2">
    <name type="scientific">Talaromyces proteolyticus</name>
    <dbReference type="NCBI Taxonomy" id="1131652"/>
    <lineage>
        <taxon>Eukaryota</taxon>
        <taxon>Fungi</taxon>
        <taxon>Dikarya</taxon>
        <taxon>Ascomycota</taxon>
        <taxon>Pezizomycotina</taxon>
        <taxon>Eurotiomycetes</taxon>
        <taxon>Eurotiomycetidae</taxon>
        <taxon>Eurotiales</taxon>
        <taxon>Trichocomaceae</taxon>
        <taxon>Talaromyces</taxon>
        <taxon>Talaromyces sect. Bacilispori</taxon>
    </lineage>
</organism>
<dbReference type="RefSeq" id="XP_046071546.1">
    <property type="nucleotide sequence ID" value="XM_046216421.1"/>
</dbReference>